<protein>
    <submittedName>
        <fullName evidence="2">Uncharacterized protein</fullName>
    </submittedName>
</protein>
<proteinExistence type="predicted"/>
<sequence length="177" mass="19320">MQRTFLAILSLLLATSTMCAGEPDQVPLQDGALGDVEVVATHVVDDLNTPTKASEQFGVTPTPTPSFYRGFTQCNCDGDIYTKGNLNFAIMKGAMATPIPTLYTNDPNGYAPRTPHLFRDGENQFEGKWKNPACSRTGANGKTNLVEYAINNTPGTNGYKFDRVVYTTWNVGKDQPM</sequence>
<evidence type="ECO:0000313" key="2">
    <source>
        <dbReference type="EMBL" id="PBK61868.1"/>
    </source>
</evidence>
<accession>A0A2H3B757</accession>
<dbReference type="EMBL" id="KZ293472">
    <property type="protein sequence ID" value="PBK61868.1"/>
    <property type="molecule type" value="Genomic_DNA"/>
</dbReference>
<feature type="signal peptide" evidence="1">
    <location>
        <begin position="1"/>
        <end position="21"/>
    </location>
</feature>
<reference evidence="3" key="1">
    <citation type="journal article" date="2017" name="Nat. Ecol. Evol.">
        <title>Genome expansion and lineage-specific genetic innovations in the forest pathogenic fungi Armillaria.</title>
        <authorList>
            <person name="Sipos G."/>
            <person name="Prasanna A.N."/>
            <person name="Walter M.C."/>
            <person name="O'Connor E."/>
            <person name="Balint B."/>
            <person name="Krizsan K."/>
            <person name="Kiss B."/>
            <person name="Hess J."/>
            <person name="Varga T."/>
            <person name="Slot J."/>
            <person name="Riley R."/>
            <person name="Boka B."/>
            <person name="Rigling D."/>
            <person name="Barry K."/>
            <person name="Lee J."/>
            <person name="Mihaltcheva S."/>
            <person name="LaButti K."/>
            <person name="Lipzen A."/>
            <person name="Waldron R."/>
            <person name="Moloney N.M."/>
            <person name="Sperisen C."/>
            <person name="Kredics L."/>
            <person name="Vagvoelgyi C."/>
            <person name="Patrignani A."/>
            <person name="Fitzpatrick D."/>
            <person name="Nagy I."/>
            <person name="Doyle S."/>
            <person name="Anderson J.B."/>
            <person name="Grigoriev I.V."/>
            <person name="Gueldener U."/>
            <person name="Muensterkoetter M."/>
            <person name="Nagy L.G."/>
        </authorList>
    </citation>
    <scope>NUCLEOTIDE SEQUENCE [LARGE SCALE GENOMIC DNA]</scope>
    <source>
        <strain evidence="3">28-4</strain>
    </source>
</reference>
<evidence type="ECO:0000256" key="1">
    <source>
        <dbReference type="SAM" id="SignalP"/>
    </source>
</evidence>
<evidence type="ECO:0000313" key="3">
    <source>
        <dbReference type="Proteomes" id="UP000218334"/>
    </source>
</evidence>
<name>A0A2H3B757_9AGAR</name>
<dbReference type="AlphaFoldDB" id="A0A2H3B757"/>
<organism evidence="2 3">
    <name type="scientific">Armillaria solidipes</name>
    <dbReference type="NCBI Taxonomy" id="1076256"/>
    <lineage>
        <taxon>Eukaryota</taxon>
        <taxon>Fungi</taxon>
        <taxon>Dikarya</taxon>
        <taxon>Basidiomycota</taxon>
        <taxon>Agaricomycotina</taxon>
        <taxon>Agaricomycetes</taxon>
        <taxon>Agaricomycetidae</taxon>
        <taxon>Agaricales</taxon>
        <taxon>Marasmiineae</taxon>
        <taxon>Physalacriaceae</taxon>
        <taxon>Armillaria</taxon>
    </lineage>
</organism>
<keyword evidence="1" id="KW-0732">Signal</keyword>
<dbReference type="Proteomes" id="UP000218334">
    <property type="component" value="Unassembled WGS sequence"/>
</dbReference>
<feature type="chain" id="PRO_5013581283" evidence="1">
    <location>
        <begin position="22"/>
        <end position="177"/>
    </location>
</feature>
<gene>
    <name evidence="2" type="ORF">ARMSODRAFT_1025406</name>
</gene>
<keyword evidence="3" id="KW-1185">Reference proteome</keyword>